<dbReference type="InterPro" id="IPR050529">
    <property type="entry name" value="CYP450_sterol_14alpha_dmase"/>
</dbReference>
<feature type="binding site" description="axial binding residue" evidence="6">
    <location>
        <position position="485"/>
    </location>
    <ligand>
        <name>heme</name>
        <dbReference type="ChEBI" id="CHEBI:30413"/>
    </ligand>
    <ligandPart>
        <name>Fe</name>
        <dbReference type="ChEBI" id="CHEBI:18248"/>
    </ligandPart>
</feature>
<dbReference type="GO" id="GO:0020037">
    <property type="term" value="F:heme binding"/>
    <property type="evidence" value="ECO:0007669"/>
    <property type="project" value="InterPro"/>
</dbReference>
<dbReference type="GO" id="GO:0005506">
    <property type="term" value="F:iron ion binding"/>
    <property type="evidence" value="ECO:0007669"/>
    <property type="project" value="InterPro"/>
</dbReference>
<dbReference type="InterPro" id="IPR036396">
    <property type="entry name" value="Cyt_P450_sf"/>
</dbReference>
<dbReference type="PANTHER" id="PTHR24304">
    <property type="entry name" value="CYTOCHROME P450 FAMILY 7"/>
    <property type="match status" value="1"/>
</dbReference>
<dbReference type="PANTHER" id="PTHR24304:SF2">
    <property type="entry name" value="24-HYDROXYCHOLESTEROL 7-ALPHA-HYDROXYLASE"/>
    <property type="match status" value="1"/>
</dbReference>
<protein>
    <submittedName>
        <fullName evidence="8">Cytochrome P450</fullName>
    </submittedName>
</protein>
<evidence type="ECO:0000256" key="1">
    <source>
        <dbReference type="ARBA" id="ARBA00001971"/>
    </source>
</evidence>
<dbReference type="PRINTS" id="PR00465">
    <property type="entry name" value="EP450IV"/>
</dbReference>
<comment type="similarity">
    <text evidence="2 7">Belongs to the cytochrome P450 family.</text>
</comment>
<keyword evidence="7" id="KW-0503">Monooxygenase</keyword>
<evidence type="ECO:0000256" key="4">
    <source>
        <dbReference type="ARBA" id="ARBA00022723"/>
    </source>
</evidence>
<evidence type="ECO:0000256" key="2">
    <source>
        <dbReference type="ARBA" id="ARBA00010617"/>
    </source>
</evidence>
<gene>
    <name evidence="8" type="ORF">PTTW11_10349</name>
</gene>
<dbReference type="AlphaFoldDB" id="A0A6S6WF89"/>
<organism evidence="8 9">
    <name type="scientific">Pyrenophora teres f. teres</name>
    <dbReference type="NCBI Taxonomy" id="97479"/>
    <lineage>
        <taxon>Eukaryota</taxon>
        <taxon>Fungi</taxon>
        <taxon>Dikarya</taxon>
        <taxon>Ascomycota</taxon>
        <taxon>Pezizomycotina</taxon>
        <taxon>Dothideomycetes</taxon>
        <taxon>Pleosporomycetidae</taxon>
        <taxon>Pleosporales</taxon>
        <taxon>Pleosporineae</taxon>
        <taxon>Pleosporaceae</taxon>
        <taxon>Pyrenophora</taxon>
    </lineage>
</organism>
<evidence type="ECO:0000313" key="9">
    <source>
        <dbReference type="Proteomes" id="UP000472372"/>
    </source>
</evidence>
<dbReference type="GO" id="GO:0016705">
    <property type="term" value="F:oxidoreductase activity, acting on paired donors, with incorporation or reduction of molecular oxygen"/>
    <property type="evidence" value="ECO:0007669"/>
    <property type="project" value="InterPro"/>
</dbReference>
<keyword evidence="4 6" id="KW-0479">Metal-binding</keyword>
<reference evidence="8" key="1">
    <citation type="submission" date="2021-02" db="EMBL/GenBank/DDBJ databases">
        <authorList>
            <person name="Syme A R."/>
            <person name="Syme A R."/>
            <person name="Moolhuijzen P."/>
        </authorList>
    </citation>
    <scope>NUCLEOTIDE SEQUENCE</scope>
    <source>
        <strain evidence="8">W1-1</strain>
    </source>
</reference>
<name>A0A6S6WF89_9PLEO</name>
<evidence type="ECO:0000256" key="7">
    <source>
        <dbReference type="RuleBase" id="RU000461"/>
    </source>
</evidence>
<dbReference type="GO" id="GO:0008395">
    <property type="term" value="F:steroid hydroxylase activity"/>
    <property type="evidence" value="ECO:0007669"/>
    <property type="project" value="TreeGrafter"/>
</dbReference>
<dbReference type="CDD" id="cd11040">
    <property type="entry name" value="CYP7_CYP8-like"/>
    <property type="match status" value="1"/>
</dbReference>
<dbReference type="InterPro" id="IPR017972">
    <property type="entry name" value="Cyt_P450_CS"/>
</dbReference>
<evidence type="ECO:0000256" key="6">
    <source>
        <dbReference type="PIRSR" id="PIRSR602403-1"/>
    </source>
</evidence>
<dbReference type="Pfam" id="PF00067">
    <property type="entry name" value="p450"/>
    <property type="match status" value="1"/>
</dbReference>
<accession>A0A6S6WF89</accession>
<evidence type="ECO:0000313" key="8">
    <source>
        <dbReference type="EMBL" id="CAE7212790.1"/>
    </source>
</evidence>
<proteinExistence type="inferred from homology"/>
<keyword evidence="3 6" id="KW-0349">Heme</keyword>
<sequence length="546" mass="61342">MDGNSTTVGGDRPSMLAALQNSLFVQAFVTVVVVCFCTRILSSQRFHSIRRSKGHNILPPTVPYWIPGLRHALSLGWDSKTFMAKCLKKYGDGSPFFLDGAGQQRMCIILDPDHIKNALRSTKEMDPNPFIHTRILGALMGSPQSAVDYYQSEESNTDYIQTTHIRQHTTGSNLGQLDKRVFETLKRTIGETLDSTGEWTEIPDLYSFIKHHITYAVATTLLGTELVSTYSGLMDDLWTHIEATDQFFLGLPRIAIPKAYAARDRLLANFRAWSTKSEELRKHNKVNTVWDPVAGSSLAQEREKLYSELPGHDEYARSAQTLGLLYGGTSLTVPITFWYLYETLRSPDLNKRVLSEIRNHADPKTKSYHFMQLTTRPLLQSLHAETTRLYSSNLTVREVTTPLYVLDDKYSLPKGTPVFILNKWAGMYAPGWAKTRAQALARPLTTFWAERFLVSDGNGDEKKERFSDAGLSGTWMSFGGGEHKCPGRHLARNIGIVTLAVLMGELELEVLDVEKARRLDPDPRQKGFGTLVPGGKVAARIRRRVS</sequence>
<evidence type="ECO:0000256" key="3">
    <source>
        <dbReference type="ARBA" id="ARBA00022617"/>
    </source>
</evidence>
<keyword evidence="7" id="KW-0560">Oxidoreductase</keyword>
<dbReference type="InterPro" id="IPR001128">
    <property type="entry name" value="Cyt_P450"/>
</dbReference>
<dbReference type="Gene3D" id="1.10.630.10">
    <property type="entry name" value="Cytochrome P450"/>
    <property type="match status" value="1"/>
</dbReference>
<comment type="cofactor">
    <cofactor evidence="1 6">
        <name>heme</name>
        <dbReference type="ChEBI" id="CHEBI:30413"/>
    </cofactor>
</comment>
<dbReference type="PROSITE" id="PS00086">
    <property type="entry name" value="CYTOCHROME_P450"/>
    <property type="match status" value="1"/>
</dbReference>
<dbReference type="Proteomes" id="UP000472372">
    <property type="component" value="Chromosome 10"/>
</dbReference>
<dbReference type="InterPro" id="IPR002403">
    <property type="entry name" value="Cyt_P450_E_grp-IV"/>
</dbReference>
<dbReference type="SUPFAM" id="SSF48264">
    <property type="entry name" value="Cytochrome P450"/>
    <property type="match status" value="1"/>
</dbReference>
<evidence type="ECO:0000256" key="5">
    <source>
        <dbReference type="ARBA" id="ARBA00023004"/>
    </source>
</evidence>
<keyword evidence="5 6" id="KW-0408">Iron</keyword>
<dbReference type="EMBL" id="HG992986">
    <property type="protein sequence ID" value="CAE7212790.1"/>
    <property type="molecule type" value="Genomic_DNA"/>
</dbReference>